<dbReference type="EMBL" id="BARS01040353">
    <property type="protein sequence ID" value="GAG34839.1"/>
    <property type="molecule type" value="Genomic_DNA"/>
</dbReference>
<dbReference type="AlphaFoldDB" id="X0WV17"/>
<reference evidence="1" key="1">
    <citation type="journal article" date="2014" name="Front. Microbiol.">
        <title>High frequency of phylogenetically diverse reductive dehalogenase-homologous genes in deep subseafloor sedimentary metagenomes.</title>
        <authorList>
            <person name="Kawai M."/>
            <person name="Futagami T."/>
            <person name="Toyoda A."/>
            <person name="Takaki Y."/>
            <person name="Nishi S."/>
            <person name="Hori S."/>
            <person name="Arai W."/>
            <person name="Tsubouchi T."/>
            <person name="Morono Y."/>
            <person name="Uchiyama I."/>
            <person name="Ito T."/>
            <person name="Fujiyama A."/>
            <person name="Inagaki F."/>
            <person name="Takami H."/>
        </authorList>
    </citation>
    <scope>NUCLEOTIDE SEQUENCE</scope>
    <source>
        <strain evidence="1">Expedition CK06-06</strain>
    </source>
</reference>
<feature type="non-terminal residue" evidence="1">
    <location>
        <position position="247"/>
    </location>
</feature>
<comment type="caution">
    <text evidence="1">The sequence shown here is derived from an EMBL/GenBank/DDBJ whole genome shotgun (WGS) entry which is preliminary data.</text>
</comment>
<name>X0WV17_9ZZZZ</name>
<gene>
    <name evidence="1" type="ORF">S01H1_61534</name>
</gene>
<evidence type="ECO:0000313" key="1">
    <source>
        <dbReference type="EMBL" id="GAG34839.1"/>
    </source>
</evidence>
<sequence length="247" mass="28490">MRSLQKPAEQRTKDFEEFAQGAPDRMTILNNLAEVYDERKDLQDKRDRLFSKLQTPESTITIAGLDLDDIKLHLGDWIKLDEQQLRETLIDYLGSEGNPDLLTRYVNMYAEWAEVAERLTDAETGINIRYKEVKKALDKLNLTEEQLKFCLEMPSKSLKRSHAINELKAEFPNRSEKIDNAVAAFDEYRPFQGRLDDPKDLQRMLKGAGILEFRILPTLGHPEVDPDEMVGYVELLKTKGPKYASDN</sequence>
<accession>X0WV17</accession>
<proteinExistence type="predicted"/>
<protein>
    <submittedName>
        <fullName evidence="1">Uncharacterized protein</fullName>
    </submittedName>
</protein>
<organism evidence="1">
    <name type="scientific">marine sediment metagenome</name>
    <dbReference type="NCBI Taxonomy" id="412755"/>
    <lineage>
        <taxon>unclassified sequences</taxon>
        <taxon>metagenomes</taxon>
        <taxon>ecological metagenomes</taxon>
    </lineage>
</organism>